<feature type="transmembrane region" description="Helical" evidence="1">
    <location>
        <begin position="47"/>
        <end position="66"/>
    </location>
</feature>
<sequence length="472" mass="50620">MASVLYDRMRRSTPWTRRWGAAALLSATATALLPLLRYGAPLPRRDILTAFAVALLCGLGWVVATWRAPLTGLSLAKPEADVVIPVPGKIPRTPLTALGGTLAAALAVYAVFSAQLVAMQPDGRQARTIAALQDAGARVTTATVTEVWAQEESAVSVSGGEGTPHYWYASFAATLPDGTMLSVDRGIVAGLPFRDTKVSILYAPGRLELGGWVDDSADIAVYTRSWGPPLDFQAFWTVLMGAFALTAVVIVSLWNRGGRRLLREDAAAGRVYAVRVDTLTAVRKEHVTVGSRPGTTRTVVRRSLRASTECGDLKLGVPSYDIPLLAADFGAGGGRLLFARRWRMDNADEVPGVFVAPDGRMFPFRTGSKHVERLARKDVLHPSDPSVAARYWSMSCRTSPARRLLIVALYALAAASAVPLLVGTQSYGLGWLLFLLMATAGVLGPCLAGLAPPAVEHPVWERQRTVDPRVTT</sequence>
<feature type="transmembrane region" description="Helical" evidence="1">
    <location>
        <begin position="404"/>
        <end position="422"/>
    </location>
</feature>
<feature type="transmembrane region" description="Helical" evidence="1">
    <location>
        <begin position="428"/>
        <end position="455"/>
    </location>
</feature>
<evidence type="ECO:0000313" key="3">
    <source>
        <dbReference type="Proteomes" id="UP000031501"/>
    </source>
</evidence>
<dbReference type="AlphaFoldDB" id="A0A221NY32"/>
<gene>
    <name evidence="2" type="ORF">LK07_12480</name>
</gene>
<keyword evidence="1" id="KW-0812">Transmembrane</keyword>
<feature type="transmembrane region" description="Helical" evidence="1">
    <location>
        <begin position="95"/>
        <end position="118"/>
    </location>
</feature>
<keyword evidence="3" id="KW-1185">Reference proteome</keyword>
<reference evidence="2 3" key="1">
    <citation type="submission" date="2017-07" db="EMBL/GenBank/DDBJ databases">
        <title>Genome sequence of Streptomyces pluripotens MUSC 137T.</title>
        <authorList>
            <person name="Ser H.-L."/>
            <person name="Lee L.-H."/>
        </authorList>
    </citation>
    <scope>NUCLEOTIDE SEQUENCE [LARGE SCALE GENOMIC DNA]</scope>
    <source>
        <strain evidence="2 3">MUSC 137</strain>
    </source>
</reference>
<evidence type="ECO:0000313" key="2">
    <source>
        <dbReference type="EMBL" id="ASN24718.1"/>
    </source>
</evidence>
<proteinExistence type="predicted"/>
<dbReference type="Proteomes" id="UP000031501">
    <property type="component" value="Chromosome"/>
</dbReference>
<dbReference type="EMBL" id="CP022433">
    <property type="protein sequence ID" value="ASN24718.1"/>
    <property type="molecule type" value="Genomic_DNA"/>
</dbReference>
<organism evidence="2 3">
    <name type="scientific">Streptomyces pluripotens</name>
    <dbReference type="NCBI Taxonomy" id="1355015"/>
    <lineage>
        <taxon>Bacteria</taxon>
        <taxon>Bacillati</taxon>
        <taxon>Actinomycetota</taxon>
        <taxon>Actinomycetes</taxon>
        <taxon>Kitasatosporales</taxon>
        <taxon>Streptomycetaceae</taxon>
        <taxon>Streptomyces</taxon>
    </lineage>
</organism>
<evidence type="ECO:0000256" key="1">
    <source>
        <dbReference type="SAM" id="Phobius"/>
    </source>
</evidence>
<dbReference type="KEGG" id="splu:LK06_011355"/>
<keyword evidence="1" id="KW-1133">Transmembrane helix</keyword>
<protein>
    <submittedName>
        <fullName evidence="2">Uncharacterized protein</fullName>
    </submittedName>
</protein>
<accession>A0A221NY32</accession>
<feature type="transmembrane region" description="Helical" evidence="1">
    <location>
        <begin position="234"/>
        <end position="254"/>
    </location>
</feature>
<name>A0A221NY32_9ACTN</name>
<keyword evidence="1" id="KW-0472">Membrane</keyword>